<gene>
    <name evidence="12" type="ORF">CL6EHI_147530</name>
</gene>
<feature type="region of interest" description="Disordered" evidence="10">
    <location>
        <begin position="487"/>
        <end position="526"/>
    </location>
</feature>
<dbReference type="PANTHER" id="PTHR10537:SF3">
    <property type="entry name" value="DNA PRIMASE LARGE SUBUNIT"/>
    <property type="match status" value="1"/>
</dbReference>
<evidence type="ECO:0000256" key="9">
    <source>
        <dbReference type="ARBA" id="ARBA00023125"/>
    </source>
</evidence>
<keyword evidence="7" id="KW-0408">Iron</keyword>
<dbReference type="GO" id="GO:0003677">
    <property type="term" value="F:DNA binding"/>
    <property type="evidence" value="ECO:0007669"/>
    <property type="project" value="UniProtKB-KW"/>
</dbReference>
<evidence type="ECO:0000259" key="11">
    <source>
        <dbReference type="Pfam" id="PF04104"/>
    </source>
</evidence>
<dbReference type="InterPro" id="IPR058560">
    <property type="entry name" value="DNA_primase_C"/>
</dbReference>
<evidence type="ECO:0000256" key="5">
    <source>
        <dbReference type="ARBA" id="ARBA00022705"/>
    </source>
</evidence>
<organism evidence="12 13">
    <name type="scientific">Entamoeba histolytica</name>
    <dbReference type="NCBI Taxonomy" id="5759"/>
    <lineage>
        <taxon>Eukaryota</taxon>
        <taxon>Amoebozoa</taxon>
        <taxon>Evosea</taxon>
        <taxon>Archamoebae</taxon>
        <taxon>Mastigamoebida</taxon>
        <taxon>Entamoebidae</taxon>
        <taxon>Entamoeba</taxon>
    </lineage>
</organism>
<dbReference type="AlphaFoldDB" id="A0A175JUV0"/>
<keyword evidence="6" id="KW-0479">Metal-binding</keyword>
<dbReference type="VEuPathDB" id="AmoebaDB:EHI_147530"/>
<dbReference type="Gene3D" id="1.20.930.80">
    <property type="match status" value="1"/>
</dbReference>
<keyword evidence="4" id="KW-0639">Primosome</keyword>
<keyword evidence="5" id="KW-0235">DNA replication</keyword>
<dbReference type="PANTHER" id="PTHR10537">
    <property type="entry name" value="DNA PRIMASE LARGE SUBUNIT"/>
    <property type="match status" value="1"/>
</dbReference>
<dbReference type="CDD" id="cd07322">
    <property type="entry name" value="PriL_PriS_Eukaryotic"/>
    <property type="match status" value="1"/>
</dbReference>
<dbReference type="InterPro" id="IPR007238">
    <property type="entry name" value="DNA_primase_lsu_euk/arc"/>
</dbReference>
<sequence length="526" mass="61507">MKVMSKIKGTRRVDGIKLNPPSVVKGNKDDVLTIKRRIITASVKPQKEIIPTYDNMLTVYQTVGTISWSNVYDALEKRWSLYRLMYNEETNSEKITQELSELVKVNENNRWDDEVSYALFFASFCDFQNNVRCNKKLENWFVLCEMRVYLARIETLSLEALSQFLVKFGYHPQQITVDEEGFLKQQNYFQGPFIKVPFFEAGKNLKNRRLLLYHGSAFIEKNEVIDMVIMKNREKLQERVKNNYISPALGKVPYELKPILEYYQTLVMKITGLKTATTGFHVETCSKSFLKESGIELFPPCMYSIYRKFLHDKHLKHFGLLQLIMFLKGVGLSMEDCKKFFEEIEPLSKERIYNIEHSYGRAGAKIDYTGYGCNNLISQIRNAGDCNGCMMTTKSFKQEDIEDNLLSLMELKGIDEIKREEILQSVIDLIISYQPTHACTKFLYLSQNKPFDDEIQDIIHPNTYFLRAKRLVNEQNRQSLEKLITDLDLDSVGHQPSQETPMEEEKQEEIKQEEIKQEEIKQEENK</sequence>
<dbReference type="GO" id="GO:0051539">
    <property type="term" value="F:4 iron, 4 sulfur cluster binding"/>
    <property type="evidence" value="ECO:0007669"/>
    <property type="project" value="UniProtKB-KW"/>
</dbReference>
<dbReference type="GO" id="GO:0005658">
    <property type="term" value="C:alpha DNA polymerase:primase complex"/>
    <property type="evidence" value="ECO:0007669"/>
    <property type="project" value="TreeGrafter"/>
</dbReference>
<evidence type="ECO:0000256" key="1">
    <source>
        <dbReference type="ARBA" id="ARBA00001966"/>
    </source>
</evidence>
<dbReference type="eggNOG" id="KOG2267">
    <property type="taxonomic scope" value="Eukaryota"/>
</dbReference>
<keyword evidence="9" id="KW-0238">DNA-binding</keyword>
<dbReference type="Pfam" id="PF04104">
    <property type="entry name" value="DNA_primase_lrg"/>
    <property type="match status" value="1"/>
</dbReference>
<evidence type="ECO:0000256" key="10">
    <source>
        <dbReference type="SAM" id="MobiDB-lite"/>
    </source>
</evidence>
<evidence type="ECO:0000313" key="12">
    <source>
        <dbReference type="EMBL" id="GAT97143.1"/>
    </source>
</evidence>
<dbReference type="VEuPathDB" id="AmoebaDB:KM1_037200"/>
<dbReference type="Pfam" id="PF26466">
    <property type="entry name" value="DNA_primase_lrg_N"/>
    <property type="match status" value="1"/>
</dbReference>
<dbReference type="VEuPathDB" id="AmoebaDB:EHI7A_014890"/>
<dbReference type="GO" id="GO:0006269">
    <property type="term" value="P:DNA replication, synthesis of primer"/>
    <property type="evidence" value="ECO:0007669"/>
    <property type="project" value="UniProtKB-KW"/>
</dbReference>
<evidence type="ECO:0000313" key="13">
    <source>
        <dbReference type="Proteomes" id="UP000078387"/>
    </source>
</evidence>
<evidence type="ECO:0000256" key="7">
    <source>
        <dbReference type="ARBA" id="ARBA00023004"/>
    </source>
</evidence>
<evidence type="ECO:0000256" key="6">
    <source>
        <dbReference type="ARBA" id="ARBA00022723"/>
    </source>
</evidence>
<proteinExistence type="inferred from homology"/>
<feature type="domain" description="DNA primase large subunit C-terminal" evidence="11">
    <location>
        <begin position="296"/>
        <end position="465"/>
    </location>
</feature>
<evidence type="ECO:0000256" key="4">
    <source>
        <dbReference type="ARBA" id="ARBA00022515"/>
    </source>
</evidence>
<evidence type="ECO:0000256" key="2">
    <source>
        <dbReference type="ARBA" id="ARBA00010564"/>
    </source>
</evidence>
<dbReference type="VEuPathDB" id="AmoebaDB:EHI5A_030930"/>
<evidence type="ECO:0000256" key="3">
    <source>
        <dbReference type="ARBA" id="ARBA00022485"/>
    </source>
</evidence>
<dbReference type="EMBL" id="BDEQ01000001">
    <property type="protein sequence ID" value="GAT97143.1"/>
    <property type="molecule type" value="Genomic_DNA"/>
</dbReference>
<dbReference type="GO" id="GO:0006270">
    <property type="term" value="P:DNA replication initiation"/>
    <property type="evidence" value="ECO:0007669"/>
    <property type="project" value="TreeGrafter"/>
</dbReference>
<protein>
    <submittedName>
        <fullName evidence="12">DNA primase large subunit putative</fullName>
    </submittedName>
</protein>
<feature type="compositionally biased region" description="Basic and acidic residues" evidence="10">
    <location>
        <begin position="508"/>
        <end position="526"/>
    </location>
</feature>
<dbReference type="Proteomes" id="UP000078387">
    <property type="component" value="Unassembled WGS sequence"/>
</dbReference>
<keyword evidence="8" id="KW-0411">Iron-sulfur</keyword>
<comment type="caution">
    <text evidence="12">The sequence shown here is derived from an EMBL/GenBank/DDBJ whole genome shotgun (WGS) entry which is preliminary data.</text>
</comment>
<keyword evidence="3" id="KW-0004">4Fe-4S</keyword>
<comment type="similarity">
    <text evidence="2">Belongs to the eukaryotic-type primase large subunit family.</text>
</comment>
<evidence type="ECO:0000256" key="8">
    <source>
        <dbReference type="ARBA" id="ARBA00023014"/>
    </source>
</evidence>
<name>A0A175JUV0_ENTHI</name>
<dbReference type="GO" id="GO:0046872">
    <property type="term" value="F:metal ion binding"/>
    <property type="evidence" value="ECO:0007669"/>
    <property type="project" value="UniProtKB-KW"/>
</dbReference>
<dbReference type="VEuPathDB" id="AmoebaDB:EHI8A_050240"/>
<accession>A0A175JUV0</accession>
<dbReference type="InterPro" id="IPR016558">
    <property type="entry name" value="DNA_primase_lsu_euk"/>
</dbReference>
<dbReference type="FunFam" id="1.20.930.80:FF:000008">
    <property type="entry name" value="DNA primase large subunit, putative"/>
    <property type="match status" value="1"/>
</dbReference>
<reference evidence="12 13" key="1">
    <citation type="submission" date="2016-05" db="EMBL/GenBank/DDBJ databases">
        <title>First whole genome sequencing of Entamoeba histolytica HM1:IMSS-clone-6.</title>
        <authorList>
            <person name="Mukherjee Avik.K."/>
            <person name="Izumyama S."/>
            <person name="Nakada-Tsukui K."/>
            <person name="Nozaki T."/>
        </authorList>
    </citation>
    <scope>NUCLEOTIDE SEQUENCE [LARGE SCALE GENOMIC DNA]</scope>
    <source>
        <strain evidence="12 13">HM1:IMSS clone 6</strain>
    </source>
</reference>
<comment type="cofactor">
    <cofactor evidence="1">
        <name>[4Fe-4S] cluster</name>
        <dbReference type="ChEBI" id="CHEBI:49883"/>
    </cofactor>
</comment>